<evidence type="ECO:0000313" key="7">
    <source>
        <dbReference type="EMBL" id="JAS35295.1"/>
    </source>
</evidence>
<dbReference type="GO" id="GO:0006261">
    <property type="term" value="P:DNA-templated DNA replication"/>
    <property type="evidence" value="ECO:0007669"/>
    <property type="project" value="TreeGrafter"/>
</dbReference>
<evidence type="ECO:0000256" key="2">
    <source>
        <dbReference type="ARBA" id="ARBA00022737"/>
    </source>
</evidence>
<reference evidence="5" key="1">
    <citation type="submission" date="2015-12" db="EMBL/GenBank/DDBJ databases">
        <title>De novo transcriptome assembly of four potential Pierce s Disease insect vectors from Arizona vineyards.</title>
        <authorList>
            <person name="Tassone E.E."/>
        </authorList>
    </citation>
    <scope>NUCLEOTIDE SEQUENCE</scope>
</reference>
<feature type="region of interest" description="Disordered" evidence="4">
    <location>
        <begin position="433"/>
        <end position="456"/>
    </location>
</feature>
<keyword evidence="1 3" id="KW-0853">WD repeat</keyword>
<evidence type="ECO:0000256" key="3">
    <source>
        <dbReference type="PROSITE-ProRule" id="PRU00221"/>
    </source>
</evidence>
<dbReference type="InterPro" id="IPR015943">
    <property type="entry name" value="WD40/YVTN_repeat-like_dom_sf"/>
</dbReference>
<dbReference type="EMBL" id="GEDC01027364">
    <property type="protein sequence ID" value="JAS09934.1"/>
    <property type="molecule type" value="Transcribed_RNA"/>
</dbReference>
<evidence type="ECO:0000313" key="5">
    <source>
        <dbReference type="EMBL" id="JAS09934.1"/>
    </source>
</evidence>
<dbReference type="PANTHER" id="PTHR18763">
    <property type="entry name" value="WD-REPEAT PROTEIN 18"/>
    <property type="match status" value="1"/>
</dbReference>
<evidence type="ECO:0000256" key="1">
    <source>
        <dbReference type="ARBA" id="ARBA00022574"/>
    </source>
</evidence>
<accession>A0A1B6C927</accession>
<dbReference type="PANTHER" id="PTHR18763:SF0">
    <property type="entry name" value="WD REPEAT-CONTAINING PROTEIN 18"/>
    <property type="match status" value="1"/>
</dbReference>
<dbReference type="Pfam" id="PF00400">
    <property type="entry name" value="WD40"/>
    <property type="match status" value="3"/>
</dbReference>
<feature type="repeat" description="WD" evidence="3">
    <location>
        <begin position="265"/>
        <end position="306"/>
    </location>
</feature>
<dbReference type="SMART" id="SM00320">
    <property type="entry name" value="WD40"/>
    <property type="match status" value="3"/>
</dbReference>
<dbReference type="GO" id="GO:0006364">
    <property type="term" value="P:rRNA processing"/>
    <property type="evidence" value="ECO:0007669"/>
    <property type="project" value="TreeGrafter"/>
</dbReference>
<dbReference type="InterPro" id="IPR045227">
    <property type="entry name" value="WDR18/Ipi3/RID3"/>
</dbReference>
<dbReference type="InterPro" id="IPR001680">
    <property type="entry name" value="WD40_rpt"/>
</dbReference>
<dbReference type="GO" id="GO:0120330">
    <property type="term" value="C:rixosome complex"/>
    <property type="evidence" value="ECO:0007669"/>
    <property type="project" value="TreeGrafter"/>
</dbReference>
<gene>
    <name evidence="6" type="ORF">g.3330</name>
    <name evidence="7" type="ORF">g.3331</name>
    <name evidence="5" type="ORF">g.3332</name>
</gene>
<dbReference type="InterPro" id="IPR036322">
    <property type="entry name" value="WD40_repeat_dom_sf"/>
</dbReference>
<sequence length="486" mass="54664">MNIHSFEVIFTSSDGDNANTINVWNIQTGTNLMTYKNGGICAIRSLGLLGSEYVIAAEKNKPLLKVWPVNSQLPLNNFRLLCPGIVNCVAVNPDKCHIAISVQEKLHVYLVSSGKLLGTGASHFQPIKVMKWSSDGFIIVCGGEDGQVTVWLISTIICKEKESEPMYIFCDHSAPVTDIEITPGGLKAQLITVSRDRTSKIYDLRDGLLLLTVIFEIELTAVCSNIIDHDIFVGANNGEILQINQRSFPRTKEYHLNTHDKRSSFIGHNRAITCLSVSLDGELLLSGSNDFTVKVWQIASKQCLKILQHKGQITNAFFTVTPKQSFNNELKPSIHISNFMKSEPEDNDNVISVYTKRDLIRPKHFSMLNEGDCITNNYSTKPTKKISEHAKQLSEEIESLKSVNKQMFFFLTKEILEKDKKENSDKMFVNNVNGDKSDDLAENSNEAIESNKNVQGVRKKIKKLEVPKFNDHEGKRKRKARVKFDL</sequence>
<organism evidence="5">
    <name type="scientific">Clastoptera arizonana</name>
    <name type="common">Arizona spittle bug</name>
    <dbReference type="NCBI Taxonomy" id="38151"/>
    <lineage>
        <taxon>Eukaryota</taxon>
        <taxon>Metazoa</taxon>
        <taxon>Ecdysozoa</taxon>
        <taxon>Arthropoda</taxon>
        <taxon>Hexapoda</taxon>
        <taxon>Insecta</taxon>
        <taxon>Pterygota</taxon>
        <taxon>Neoptera</taxon>
        <taxon>Paraneoptera</taxon>
        <taxon>Hemiptera</taxon>
        <taxon>Auchenorrhyncha</taxon>
        <taxon>Cercopoidea</taxon>
        <taxon>Clastopteridae</taxon>
        <taxon>Clastoptera</taxon>
    </lineage>
</organism>
<evidence type="ECO:0000256" key="4">
    <source>
        <dbReference type="SAM" id="MobiDB-lite"/>
    </source>
</evidence>
<feature type="repeat" description="WD" evidence="3">
    <location>
        <begin position="120"/>
        <end position="151"/>
    </location>
</feature>
<feature type="compositionally biased region" description="Polar residues" evidence="4">
    <location>
        <begin position="442"/>
        <end position="454"/>
    </location>
</feature>
<dbReference type="EMBL" id="GEDC01002003">
    <property type="protein sequence ID" value="JAS35295.1"/>
    <property type="molecule type" value="Transcribed_RNA"/>
</dbReference>
<dbReference type="AlphaFoldDB" id="A0A1B6C927"/>
<dbReference type="Gene3D" id="2.130.10.10">
    <property type="entry name" value="YVTN repeat-like/Quinoprotein amine dehydrogenase"/>
    <property type="match status" value="2"/>
</dbReference>
<dbReference type="PROSITE" id="PS50294">
    <property type="entry name" value="WD_REPEATS_REGION"/>
    <property type="match status" value="2"/>
</dbReference>
<proteinExistence type="predicted"/>
<name>A0A1B6C927_9HEMI</name>
<keyword evidence="2" id="KW-0677">Repeat</keyword>
<protein>
    <submittedName>
        <fullName evidence="5">Uncharacterized protein</fullName>
    </submittedName>
</protein>
<evidence type="ECO:0000313" key="6">
    <source>
        <dbReference type="EMBL" id="JAS15270.1"/>
    </source>
</evidence>
<dbReference type="GO" id="GO:0005656">
    <property type="term" value="C:nuclear pre-replicative complex"/>
    <property type="evidence" value="ECO:0007669"/>
    <property type="project" value="TreeGrafter"/>
</dbReference>
<dbReference type="PROSITE" id="PS50082">
    <property type="entry name" value="WD_REPEATS_2"/>
    <property type="match status" value="2"/>
</dbReference>
<dbReference type="EMBL" id="GEDC01022028">
    <property type="protein sequence ID" value="JAS15270.1"/>
    <property type="molecule type" value="Transcribed_RNA"/>
</dbReference>
<dbReference type="SUPFAM" id="SSF50978">
    <property type="entry name" value="WD40 repeat-like"/>
    <property type="match status" value="1"/>
</dbReference>